<proteinExistence type="predicted"/>
<dbReference type="PANTHER" id="PTHR38248:SF2">
    <property type="entry name" value="FUNK1 11"/>
    <property type="match status" value="1"/>
</dbReference>
<evidence type="ECO:0000313" key="3">
    <source>
        <dbReference type="EMBL" id="OAX35651.1"/>
    </source>
</evidence>
<evidence type="ECO:0000259" key="2">
    <source>
        <dbReference type="Pfam" id="PF17667"/>
    </source>
</evidence>
<dbReference type="InterPro" id="IPR040976">
    <property type="entry name" value="Pkinase_fungal"/>
</dbReference>
<dbReference type="InterPro" id="IPR011009">
    <property type="entry name" value="Kinase-like_dom_sf"/>
</dbReference>
<dbReference type="PANTHER" id="PTHR38248">
    <property type="entry name" value="FUNK1 6"/>
    <property type="match status" value="1"/>
</dbReference>
<protein>
    <recommendedName>
        <fullName evidence="2">Fungal-type protein kinase domain-containing protein</fullName>
    </recommendedName>
</protein>
<dbReference type="Gene3D" id="1.10.510.10">
    <property type="entry name" value="Transferase(Phosphotransferase) domain 1"/>
    <property type="match status" value="1"/>
</dbReference>
<dbReference type="AlphaFoldDB" id="A0A1B7MST6"/>
<name>A0A1B7MST6_9AGAM</name>
<evidence type="ECO:0000313" key="4">
    <source>
        <dbReference type="Proteomes" id="UP000092154"/>
    </source>
</evidence>
<dbReference type="EMBL" id="KV448480">
    <property type="protein sequence ID" value="OAX35651.1"/>
    <property type="molecule type" value="Genomic_DNA"/>
</dbReference>
<dbReference type="SUPFAM" id="SSF56112">
    <property type="entry name" value="Protein kinase-like (PK-like)"/>
    <property type="match status" value="1"/>
</dbReference>
<dbReference type="Pfam" id="PF17667">
    <property type="entry name" value="Pkinase_fungal"/>
    <property type="match status" value="1"/>
</dbReference>
<feature type="domain" description="Fungal-type protein kinase" evidence="2">
    <location>
        <begin position="3"/>
        <end position="279"/>
    </location>
</feature>
<dbReference type="InParanoid" id="A0A1B7MST6"/>
<dbReference type="OrthoDB" id="5584477at2759"/>
<organism evidence="3 4">
    <name type="scientific">Rhizopogon vinicolor AM-OR11-026</name>
    <dbReference type="NCBI Taxonomy" id="1314800"/>
    <lineage>
        <taxon>Eukaryota</taxon>
        <taxon>Fungi</taxon>
        <taxon>Dikarya</taxon>
        <taxon>Basidiomycota</taxon>
        <taxon>Agaricomycotina</taxon>
        <taxon>Agaricomycetes</taxon>
        <taxon>Agaricomycetidae</taxon>
        <taxon>Boletales</taxon>
        <taxon>Suillineae</taxon>
        <taxon>Rhizopogonaceae</taxon>
        <taxon>Rhizopogon</taxon>
    </lineage>
</organism>
<feature type="region of interest" description="Disordered" evidence="1">
    <location>
        <begin position="1"/>
        <end position="22"/>
    </location>
</feature>
<accession>A0A1B7MST6</accession>
<reference evidence="3 4" key="1">
    <citation type="submission" date="2016-06" db="EMBL/GenBank/DDBJ databases">
        <title>Comparative genomics of the ectomycorrhizal sister species Rhizopogon vinicolor and Rhizopogon vesiculosus (Basidiomycota: Boletales) reveals a divergence of the mating type B locus.</title>
        <authorList>
            <consortium name="DOE Joint Genome Institute"/>
            <person name="Mujic A.B."/>
            <person name="Kuo A."/>
            <person name="Tritt A."/>
            <person name="Lipzen A."/>
            <person name="Chen C."/>
            <person name="Johnson J."/>
            <person name="Sharma A."/>
            <person name="Barry K."/>
            <person name="Grigoriev I.V."/>
            <person name="Spatafora J.W."/>
        </authorList>
    </citation>
    <scope>NUCLEOTIDE SEQUENCE [LARGE SCALE GENOMIC DNA]</scope>
    <source>
        <strain evidence="3 4">AM-OR11-026</strain>
    </source>
</reference>
<dbReference type="Proteomes" id="UP000092154">
    <property type="component" value="Unassembled WGS sequence"/>
</dbReference>
<evidence type="ECO:0000256" key="1">
    <source>
        <dbReference type="SAM" id="MobiDB-lite"/>
    </source>
</evidence>
<gene>
    <name evidence="3" type="ORF">K503DRAFT_745613</name>
</gene>
<sequence length="368" mass="42823">MQRMQHAQWGMNPLFGPEPRSSPMVVIEDKDKRQVDLTFDLKSEDCTTHFSLRGRVTNVFPVMSDMLSSLPRDPRSLNDTKDLVAKLYWPEEMRRSKPDILKEVYKITDGEREGMTAEERQQVAGHVPEMVWFHKFEETSTANIRRALGIGDAERGSRVFYVIVFRKLRPITDLSGDQFLNAWWHTVFCHRILWIYSIRHRDISPTNLMFYETSSGLIIGVLNDYDLSSTRDTPTGNERTGTVPFMAMELLTKAALEGKAEHLYRHDAESFIWVLTWVCLRYEKGRLIEDRPLDRWLKVSIIRCREKKHDFMGDGRFNAQPTSSHQASWETVQSCLTTIALFYAHNPRPLLADGEVFRTWLEVHLPNS</sequence>
<keyword evidence="4" id="KW-1185">Reference proteome</keyword>